<feature type="compositionally biased region" description="Pro residues" evidence="1">
    <location>
        <begin position="12"/>
        <end position="22"/>
    </location>
</feature>
<evidence type="ECO:0000313" key="2">
    <source>
        <dbReference type="EMBL" id="AAY49492.1"/>
    </source>
</evidence>
<gene>
    <name evidence="2" type="ordered locus">XC_2442</name>
</gene>
<dbReference type="Proteomes" id="UP000000420">
    <property type="component" value="Chromosome"/>
</dbReference>
<protein>
    <submittedName>
        <fullName evidence="2">Uncharacterized protein</fullName>
    </submittedName>
</protein>
<dbReference type="NCBIfam" id="NF041924">
    <property type="entry name" value="QatB"/>
    <property type="match status" value="1"/>
</dbReference>
<evidence type="ECO:0000256" key="1">
    <source>
        <dbReference type="SAM" id="MobiDB-lite"/>
    </source>
</evidence>
<proteinExistence type="predicted"/>
<sequence length="273" mass="29155">MGTSQSSGGPPASGPMIPPWADAPPAGGGDTPAPPPGTPPEPDAPSPQAQPQRWTGVRRNLGDFARNGDGRSLRRAVKHYVRSGYGGAATASRRMSSTGSTANALGNALAGLGAGGFAQTGTLLERSLLTGRSAEEVMDRVVDAVRPVDGTQDAEASRAAIRDALTDLLTQYQDADLMELSMDQREFAIERFVAYDVFQRFELDVGQHIQDNAPTASEGLARLKEVKDYVRQTVSASFRKLRESGRGLTDANVSQAVREALRDTFEVFEGYME</sequence>
<feature type="compositionally biased region" description="Pro residues" evidence="1">
    <location>
        <begin position="32"/>
        <end position="45"/>
    </location>
</feature>
<feature type="region of interest" description="Disordered" evidence="1">
    <location>
        <begin position="1"/>
        <end position="53"/>
    </location>
</feature>
<dbReference type="HOGENOM" id="CLU_082113_0_0_6"/>
<dbReference type="KEGG" id="xcb:XC_2442"/>
<organism evidence="2 3">
    <name type="scientific">Xanthomonas campestris pv. campestris (strain 8004)</name>
    <dbReference type="NCBI Taxonomy" id="314565"/>
    <lineage>
        <taxon>Bacteria</taxon>
        <taxon>Pseudomonadati</taxon>
        <taxon>Pseudomonadota</taxon>
        <taxon>Gammaproteobacteria</taxon>
        <taxon>Lysobacterales</taxon>
        <taxon>Lysobacteraceae</taxon>
        <taxon>Xanthomonas</taxon>
    </lineage>
</organism>
<dbReference type="AlphaFoldDB" id="A0A0H2X836"/>
<reference evidence="2 3" key="1">
    <citation type="journal article" date="2005" name="Genome Res.">
        <title>Comparative and functional genomic analyses of the pathogenicity of phytopathogen Xanthomonas campestris pv. campestris.</title>
        <authorList>
            <person name="Qian W."/>
            <person name="Jia Y."/>
            <person name="Ren S.X."/>
            <person name="He Y.Q."/>
            <person name="Feng J.X."/>
            <person name="Lu L.F."/>
            <person name="Sun Q."/>
            <person name="Ying G."/>
            <person name="Tang D.J."/>
            <person name="Tang H."/>
            <person name="Wu W."/>
            <person name="Hao P."/>
            <person name="Wang L."/>
            <person name="Jiang B.L."/>
            <person name="Zeng S."/>
            <person name="Gu W.Y."/>
            <person name="Lu G."/>
            <person name="Rong L."/>
            <person name="Tian Y."/>
            <person name="Yao Z."/>
            <person name="Fu G."/>
            <person name="Chen B."/>
            <person name="Fang R."/>
            <person name="Qiang B."/>
            <person name="Chen Z."/>
            <person name="Zhao G.P."/>
            <person name="Tang J.L."/>
            <person name="He C."/>
        </authorList>
    </citation>
    <scope>NUCLEOTIDE SEQUENCE [LARGE SCALE GENOMIC DNA]</scope>
    <source>
        <strain evidence="2 3">8004</strain>
    </source>
</reference>
<dbReference type="EMBL" id="CP000050">
    <property type="protein sequence ID" value="AAY49492.1"/>
    <property type="molecule type" value="Genomic_DNA"/>
</dbReference>
<evidence type="ECO:0000313" key="3">
    <source>
        <dbReference type="Proteomes" id="UP000000420"/>
    </source>
</evidence>
<name>A0A0H2X836_XANC8</name>
<dbReference type="InterPro" id="IPR049675">
    <property type="entry name" value="QatB"/>
</dbReference>
<feature type="compositionally biased region" description="Low complexity" evidence="1">
    <location>
        <begin position="1"/>
        <end position="10"/>
    </location>
</feature>
<accession>A0A0H2X836</accession>